<protein>
    <submittedName>
        <fullName evidence="4">Pentatricopeptide repeat</fullName>
    </submittedName>
</protein>
<evidence type="ECO:0000256" key="1">
    <source>
        <dbReference type="ARBA" id="ARBA00007626"/>
    </source>
</evidence>
<dbReference type="KEGG" id="qsa:O6P43_015860"/>
<dbReference type="SUPFAM" id="SSF48452">
    <property type="entry name" value="TPR-like"/>
    <property type="match status" value="1"/>
</dbReference>
<evidence type="ECO:0000256" key="3">
    <source>
        <dbReference type="PROSITE-ProRule" id="PRU00708"/>
    </source>
</evidence>
<dbReference type="EMBL" id="JARAOO010000006">
    <property type="protein sequence ID" value="KAJ7966382.1"/>
    <property type="molecule type" value="Genomic_DNA"/>
</dbReference>
<dbReference type="NCBIfam" id="TIGR00756">
    <property type="entry name" value="PPR"/>
    <property type="match status" value="9"/>
</dbReference>
<dbReference type="PROSITE" id="PS51375">
    <property type="entry name" value="PPR"/>
    <property type="match status" value="9"/>
</dbReference>
<dbReference type="Pfam" id="PF13812">
    <property type="entry name" value="PPR_3"/>
    <property type="match status" value="1"/>
</dbReference>
<feature type="repeat" description="PPR" evidence="3">
    <location>
        <begin position="223"/>
        <end position="258"/>
    </location>
</feature>
<feature type="repeat" description="PPR" evidence="3">
    <location>
        <begin position="294"/>
        <end position="328"/>
    </location>
</feature>
<accession>A0AAD7LY19</accession>
<keyword evidence="5" id="KW-1185">Reference proteome</keyword>
<feature type="repeat" description="PPR" evidence="3">
    <location>
        <begin position="191"/>
        <end position="221"/>
    </location>
</feature>
<organism evidence="4 5">
    <name type="scientific">Quillaja saponaria</name>
    <name type="common">Soap bark tree</name>
    <dbReference type="NCBI Taxonomy" id="32244"/>
    <lineage>
        <taxon>Eukaryota</taxon>
        <taxon>Viridiplantae</taxon>
        <taxon>Streptophyta</taxon>
        <taxon>Embryophyta</taxon>
        <taxon>Tracheophyta</taxon>
        <taxon>Spermatophyta</taxon>
        <taxon>Magnoliopsida</taxon>
        <taxon>eudicotyledons</taxon>
        <taxon>Gunneridae</taxon>
        <taxon>Pentapetalae</taxon>
        <taxon>rosids</taxon>
        <taxon>fabids</taxon>
        <taxon>Fabales</taxon>
        <taxon>Quillajaceae</taxon>
        <taxon>Quillaja</taxon>
    </lineage>
</organism>
<dbReference type="InterPro" id="IPR002885">
    <property type="entry name" value="PPR_rpt"/>
</dbReference>
<feature type="repeat" description="PPR" evidence="3">
    <location>
        <begin position="259"/>
        <end position="293"/>
    </location>
</feature>
<dbReference type="Pfam" id="PF01535">
    <property type="entry name" value="PPR"/>
    <property type="match status" value="3"/>
</dbReference>
<comment type="caution">
    <text evidence="4">The sequence shown here is derived from an EMBL/GenBank/DDBJ whole genome shotgun (WGS) entry which is preliminary data.</text>
</comment>
<dbReference type="InterPro" id="IPR011990">
    <property type="entry name" value="TPR-like_helical_dom_sf"/>
</dbReference>
<dbReference type="InterPro" id="IPR051222">
    <property type="entry name" value="PPR/CCM1_RNA-binding"/>
</dbReference>
<evidence type="ECO:0000256" key="2">
    <source>
        <dbReference type="ARBA" id="ARBA00022737"/>
    </source>
</evidence>
<dbReference type="SUPFAM" id="SSF81901">
    <property type="entry name" value="HCP-like"/>
    <property type="match status" value="1"/>
</dbReference>
<dbReference type="Pfam" id="PF12854">
    <property type="entry name" value="PPR_1"/>
    <property type="match status" value="2"/>
</dbReference>
<dbReference type="Pfam" id="PF13041">
    <property type="entry name" value="PPR_2"/>
    <property type="match status" value="2"/>
</dbReference>
<evidence type="ECO:0000313" key="4">
    <source>
        <dbReference type="EMBL" id="KAJ7966382.1"/>
    </source>
</evidence>
<sequence length="564" mass="63622">MALPLRKALTRPSAESKQSLVTSITSLLQTLNPQNASNPDSQPLKQFSADLDPILVIQVIKNQTNPYHALFFFNWATKPDPNPKCYSHTYHCYVAMTDVLLSHSLFSTAYSLLRKSQKVSDFMIGKFIKAFGDRGDIRGAIHWFQKAKSIENGRCLFSYNAILGVLVRANRVNMAKAFFDQIVTEGVVKPDISTYTIMIKGFCKMGLVENAHKLFDEMVCEPNVITYNTIINGFCKKGDTENARRILNRIMESKDCLPDAVTYTTLIDGYCKKGEIHEALNCLDEMVKQGCQPNLLTYNALIEGLCLSGNVDEAKRMMTKMRLSGLKDNVVTHTSILKGLCIVGKSDEAVKHLKQMVSLGKKPDVKSYGVVVNVYCKMRKPNEAISLLREMQVRGINPSVSSFNAVLRILVENGDIERAISILKQMPLMGCSPNFLSYNTVICSLCKIRGRMQEVGELVCIMLQNGHNLDATIYSCLVRGYCEDGNEEMALQTFYETIDKNYVINLETFSVFVKELFAKGKINEAKSIYEDMLRKCPVFNKRYYEMVLTDLLYLHSEKLQRPTG</sequence>
<reference evidence="4" key="1">
    <citation type="journal article" date="2023" name="Science">
        <title>Elucidation of the pathway for biosynthesis of saponin adjuvants from the soapbark tree.</title>
        <authorList>
            <person name="Reed J."/>
            <person name="Orme A."/>
            <person name="El-Demerdash A."/>
            <person name="Owen C."/>
            <person name="Martin L.B.B."/>
            <person name="Misra R.C."/>
            <person name="Kikuchi S."/>
            <person name="Rejzek M."/>
            <person name="Martin A.C."/>
            <person name="Harkess A."/>
            <person name="Leebens-Mack J."/>
            <person name="Louveau T."/>
            <person name="Stephenson M.J."/>
            <person name="Osbourn A."/>
        </authorList>
    </citation>
    <scope>NUCLEOTIDE SEQUENCE</scope>
    <source>
        <strain evidence="4">S10</strain>
    </source>
</reference>
<feature type="repeat" description="PPR" evidence="3">
    <location>
        <begin position="470"/>
        <end position="504"/>
    </location>
</feature>
<feature type="repeat" description="PPR" evidence="3">
    <location>
        <begin position="364"/>
        <end position="398"/>
    </location>
</feature>
<keyword evidence="2" id="KW-0677">Repeat</keyword>
<evidence type="ECO:0000313" key="5">
    <source>
        <dbReference type="Proteomes" id="UP001163823"/>
    </source>
</evidence>
<dbReference type="Proteomes" id="UP001163823">
    <property type="component" value="Chromosome 6"/>
</dbReference>
<feature type="repeat" description="PPR" evidence="3">
    <location>
        <begin position="329"/>
        <end position="363"/>
    </location>
</feature>
<feature type="repeat" description="PPR" evidence="3">
    <location>
        <begin position="434"/>
        <end position="469"/>
    </location>
</feature>
<dbReference type="AlphaFoldDB" id="A0AAD7LY19"/>
<proteinExistence type="inferred from homology"/>
<name>A0AAD7LY19_QUISA</name>
<dbReference type="PANTHER" id="PTHR47942:SF16">
    <property type="entry name" value="PENTATRICOPEPTIDE REPEAT DOMAIN CONTAINING PROTEIN-RELATED"/>
    <property type="match status" value="1"/>
</dbReference>
<comment type="similarity">
    <text evidence="1">Belongs to the PPR family. P subfamily.</text>
</comment>
<feature type="repeat" description="PPR" evidence="3">
    <location>
        <begin position="399"/>
        <end position="433"/>
    </location>
</feature>
<dbReference type="FunFam" id="1.25.40.10:FF:000294">
    <property type="entry name" value="Pentatricopeptide repeat-containing protein At1g09900"/>
    <property type="match status" value="1"/>
</dbReference>
<dbReference type="PANTHER" id="PTHR47942">
    <property type="entry name" value="TETRATRICOPEPTIDE REPEAT (TPR)-LIKE SUPERFAMILY PROTEIN-RELATED"/>
    <property type="match status" value="1"/>
</dbReference>
<gene>
    <name evidence="4" type="ORF">O6P43_015860</name>
</gene>
<dbReference type="Gene3D" id="1.25.40.10">
    <property type="entry name" value="Tetratricopeptide repeat domain"/>
    <property type="match status" value="4"/>
</dbReference>